<dbReference type="PROSITE" id="PS50885">
    <property type="entry name" value="HAMP"/>
    <property type="match status" value="1"/>
</dbReference>
<dbReference type="InterPro" id="IPR036890">
    <property type="entry name" value="HATPase_C_sf"/>
</dbReference>
<organism evidence="16 17">
    <name type="scientific">Candidatus Limivivens merdigallinarum</name>
    <dbReference type="NCBI Taxonomy" id="2840859"/>
    <lineage>
        <taxon>Bacteria</taxon>
        <taxon>Bacillati</taxon>
        <taxon>Bacillota</taxon>
        <taxon>Clostridia</taxon>
        <taxon>Lachnospirales</taxon>
        <taxon>Lachnospiraceae</taxon>
        <taxon>Lachnospiraceae incertae sedis</taxon>
        <taxon>Candidatus Limivivens</taxon>
    </lineage>
</organism>
<keyword evidence="7 13" id="KW-0812">Transmembrane</keyword>
<evidence type="ECO:0000256" key="7">
    <source>
        <dbReference type="ARBA" id="ARBA00022692"/>
    </source>
</evidence>
<evidence type="ECO:0000256" key="13">
    <source>
        <dbReference type="SAM" id="Phobius"/>
    </source>
</evidence>
<keyword evidence="8 16" id="KW-0418">Kinase</keyword>
<evidence type="ECO:0000259" key="14">
    <source>
        <dbReference type="PROSITE" id="PS50109"/>
    </source>
</evidence>
<keyword evidence="5" id="KW-0597">Phosphoprotein</keyword>
<dbReference type="CDD" id="cd06225">
    <property type="entry name" value="HAMP"/>
    <property type="match status" value="1"/>
</dbReference>
<feature type="transmembrane region" description="Helical" evidence="13">
    <location>
        <begin position="293"/>
        <end position="316"/>
    </location>
</feature>
<dbReference type="InterPro" id="IPR005467">
    <property type="entry name" value="His_kinase_dom"/>
</dbReference>
<dbReference type="Pfam" id="PF02518">
    <property type="entry name" value="HATPase_c"/>
    <property type="match status" value="1"/>
</dbReference>
<dbReference type="GO" id="GO:0000155">
    <property type="term" value="F:phosphorelay sensor kinase activity"/>
    <property type="evidence" value="ECO:0007669"/>
    <property type="project" value="InterPro"/>
</dbReference>
<dbReference type="InterPro" id="IPR003660">
    <property type="entry name" value="HAMP_dom"/>
</dbReference>
<dbReference type="Pfam" id="PF00672">
    <property type="entry name" value="HAMP"/>
    <property type="match status" value="1"/>
</dbReference>
<evidence type="ECO:0000256" key="5">
    <source>
        <dbReference type="ARBA" id="ARBA00022553"/>
    </source>
</evidence>
<dbReference type="Gene3D" id="6.10.340.10">
    <property type="match status" value="1"/>
</dbReference>
<sequence length="602" mass="68587">MKHLKKWFINLSIQRKFLYCALGITLFVLLATSISLYMTASRMVIEQTRKQSAGVINELSTNLDHYFEMVENSFDYIANNNTVQEELKSEEPYYSDGSDYFSYFSRAGQIRRLLLQGYTSVYMNDIQLYGYNGANHVLCNDSETIIKDRWELVFQKAEDAKGSCIYYNAAEDEGLIYIAKQIKDTLTMEPLGILKASIKVNYLQKMTEAARESLTAEIFLLDDDGQTILKSTEYQADGFKDRLEGTGGSFSWSIGHQDYSCVYRKSSNTGFTLVSLIPMSFLQKTVRELQKMAVLLLVGSGILCVILASALARGIAEPIERTSKAMMRFAGGDFSVRLPEGRTDEIGAMNSVFNHTIEEIEQLLKKVVEMERANKEIEFQALQAQINPHFLYNVLDTINWMARKKGEEKICHMVTAISNLMRASISNRKNMVSIAEEMKYIRDYLYIQETRYGERLTSYLDVDERLLEIEIPKMTIQTLVENAVVHGMENATWDCFVSVTGEPEGEFAVIKVRDNGVGIPEEKLRKLLDPDHPEEGKTGQERTHTHLGIYAVRKRLDYICKGKAQMEIRSEPGKGTEITLKIPYMEDRREIIDGTSGHDIGR</sequence>
<reference evidence="16" key="2">
    <citation type="journal article" date="2021" name="PeerJ">
        <title>Extensive microbial diversity within the chicken gut microbiome revealed by metagenomics and culture.</title>
        <authorList>
            <person name="Gilroy R."/>
            <person name="Ravi A."/>
            <person name="Getino M."/>
            <person name="Pursley I."/>
            <person name="Horton D.L."/>
            <person name="Alikhan N.F."/>
            <person name="Baker D."/>
            <person name="Gharbi K."/>
            <person name="Hall N."/>
            <person name="Watson M."/>
            <person name="Adriaenssens E.M."/>
            <person name="Foster-Nyarko E."/>
            <person name="Jarju S."/>
            <person name="Secka A."/>
            <person name="Antonio M."/>
            <person name="Oren A."/>
            <person name="Chaudhuri R.R."/>
            <person name="La Ragione R."/>
            <person name="Hildebrand F."/>
            <person name="Pallen M.J."/>
        </authorList>
    </citation>
    <scope>NUCLEOTIDE SEQUENCE</scope>
    <source>
        <strain evidence="16">ChiSjej3B21-11622</strain>
    </source>
</reference>
<reference evidence="16" key="1">
    <citation type="submission" date="2020-10" db="EMBL/GenBank/DDBJ databases">
        <authorList>
            <person name="Gilroy R."/>
        </authorList>
    </citation>
    <scope>NUCLEOTIDE SEQUENCE</scope>
    <source>
        <strain evidence="16">ChiSjej3B21-11622</strain>
    </source>
</reference>
<dbReference type="GO" id="GO:0005886">
    <property type="term" value="C:plasma membrane"/>
    <property type="evidence" value="ECO:0007669"/>
    <property type="project" value="UniProtKB-SubCell"/>
</dbReference>
<dbReference type="SUPFAM" id="SSF55874">
    <property type="entry name" value="ATPase domain of HSP90 chaperone/DNA topoisomerase II/histidine kinase"/>
    <property type="match status" value="1"/>
</dbReference>
<dbReference type="InterPro" id="IPR033479">
    <property type="entry name" value="dCache_1"/>
</dbReference>
<comment type="subcellular location">
    <subcellularLocation>
        <location evidence="2">Cell membrane</location>
        <topology evidence="2">Multi-pass membrane protein</topology>
    </subcellularLocation>
</comment>
<evidence type="ECO:0000256" key="2">
    <source>
        <dbReference type="ARBA" id="ARBA00004651"/>
    </source>
</evidence>
<proteinExistence type="predicted"/>
<dbReference type="InterPro" id="IPR010559">
    <property type="entry name" value="Sig_transdc_His_kin_internal"/>
</dbReference>
<dbReference type="Proteomes" id="UP000886886">
    <property type="component" value="Unassembled WGS sequence"/>
</dbReference>
<feature type="transmembrane region" description="Helical" evidence="13">
    <location>
        <begin position="16"/>
        <end position="40"/>
    </location>
</feature>
<evidence type="ECO:0000256" key="10">
    <source>
        <dbReference type="ARBA" id="ARBA00023012"/>
    </source>
</evidence>
<dbReference type="PANTHER" id="PTHR34220">
    <property type="entry name" value="SENSOR HISTIDINE KINASE YPDA"/>
    <property type="match status" value="1"/>
</dbReference>
<keyword evidence="12" id="KW-0175">Coiled coil</keyword>
<dbReference type="Gene3D" id="3.30.565.10">
    <property type="entry name" value="Histidine kinase-like ATPase, C-terminal domain"/>
    <property type="match status" value="1"/>
</dbReference>
<evidence type="ECO:0000256" key="11">
    <source>
        <dbReference type="ARBA" id="ARBA00023136"/>
    </source>
</evidence>
<evidence type="ECO:0000256" key="9">
    <source>
        <dbReference type="ARBA" id="ARBA00022989"/>
    </source>
</evidence>
<evidence type="ECO:0000259" key="15">
    <source>
        <dbReference type="PROSITE" id="PS50885"/>
    </source>
</evidence>
<dbReference type="InterPro" id="IPR003594">
    <property type="entry name" value="HATPase_dom"/>
</dbReference>
<evidence type="ECO:0000256" key="8">
    <source>
        <dbReference type="ARBA" id="ARBA00022777"/>
    </source>
</evidence>
<keyword evidence="4" id="KW-1003">Cell membrane</keyword>
<feature type="domain" description="HAMP" evidence="15">
    <location>
        <begin position="313"/>
        <end position="365"/>
    </location>
</feature>
<evidence type="ECO:0000256" key="12">
    <source>
        <dbReference type="SAM" id="Coils"/>
    </source>
</evidence>
<dbReference type="Pfam" id="PF06580">
    <property type="entry name" value="His_kinase"/>
    <property type="match status" value="1"/>
</dbReference>
<keyword evidence="9 13" id="KW-1133">Transmembrane helix</keyword>
<name>A0A9D0ZW44_9FIRM</name>
<keyword evidence="6" id="KW-0808">Transferase</keyword>
<dbReference type="InterPro" id="IPR050640">
    <property type="entry name" value="Bact_2-comp_sensor_kinase"/>
</dbReference>
<evidence type="ECO:0000313" key="17">
    <source>
        <dbReference type="Proteomes" id="UP000886886"/>
    </source>
</evidence>
<accession>A0A9D0ZW44</accession>
<dbReference type="EC" id="2.7.13.3" evidence="3"/>
<dbReference type="Pfam" id="PF02743">
    <property type="entry name" value="dCache_1"/>
    <property type="match status" value="1"/>
</dbReference>
<gene>
    <name evidence="16" type="ORF">IAB26_04350</name>
</gene>
<dbReference type="SMART" id="SM00304">
    <property type="entry name" value="HAMP"/>
    <property type="match status" value="1"/>
</dbReference>
<dbReference type="PANTHER" id="PTHR34220:SF7">
    <property type="entry name" value="SENSOR HISTIDINE KINASE YPDA"/>
    <property type="match status" value="1"/>
</dbReference>
<evidence type="ECO:0000256" key="4">
    <source>
        <dbReference type="ARBA" id="ARBA00022475"/>
    </source>
</evidence>
<dbReference type="SMART" id="SM00387">
    <property type="entry name" value="HATPase_c"/>
    <property type="match status" value="1"/>
</dbReference>
<comment type="caution">
    <text evidence="16">The sequence shown here is derived from an EMBL/GenBank/DDBJ whole genome shotgun (WGS) entry which is preliminary data.</text>
</comment>
<comment type="catalytic activity">
    <reaction evidence="1">
        <text>ATP + protein L-histidine = ADP + protein N-phospho-L-histidine.</text>
        <dbReference type="EC" id="2.7.13.3"/>
    </reaction>
</comment>
<feature type="domain" description="Histidine kinase" evidence="14">
    <location>
        <begin position="476"/>
        <end position="586"/>
    </location>
</feature>
<dbReference type="EMBL" id="DVFT01000061">
    <property type="protein sequence ID" value="HIQ95773.1"/>
    <property type="molecule type" value="Genomic_DNA"/>
</dbReference>
<protein>
    <recommendedName>
        <fullName evidence="3">histidine kinase</fullName>
        <ecNumber evidence="3">2.7.13.3</ecNumber>
    </recommendedName>
</protein>
<evidence type="ECO:0000256" key="1">
    <source>
        <dbReference type="ARBA" id="ARBA00000085"/>
    </source>
</evidence>
<dbReference type="PRINTS" id="PR00344">
    <property type="entry name" value="BCTRLSENSOR"/>
</dbReference>
<dbReference type="InterPro" id="IPR004358">
    <property type="entry name" value="Sig_transdc_His_kin-like_C"/>
</dbReference>
<evidence type="ECO:0000256" key="3">
    <source>
        <dbReference type="ARBA" id="ARBA00012438"/>
    </source>
</evidence>
<keyword evidence="10" id="KW-0902">Two-component regulatory system</keyword>
<dbReference type="AlphaFoldDB" id="A0A9D0ZW44"/>
<dbReference type="SUPFAM" id="SSF158472">
    <property type="entry name" value="HAMP domain-like"/>
    <property type="match status" value="1"/>
</dbReference>
<dbReference type="PROSITE" id="PS50109">
    <property type="entry name" value="HIS_KIN"/>
    <property type="match status" value="1"/>
</dbReference>
<keyword evidence="11 13" id="KW-0472">Membrane</keyword>
<evidence type="ECO:0000256" key="6">
    <source>
        <dbReference type="ARBA" id="ARBA00022679"/>
    </source>
</evidence>
<feature type="coiled-coil region" evidence="12">
    <location>
        <begin position="353"/>
        <end position="385"/>
    </location>
</feature>
<evidence type="ECO:0000313" key="16">
    <source>
        <dbReference type="EMBL" id="HIQ95773.1"/>
    </source>
</evidence>